<evidence type="ECO:0000313" key="3">
    <source>
        <dbReference type="EMBL" id="RJT18746.1"/>
    </source>
</evidence>
<proteinExistence type="inferred from homology"/>
<keyword evidence="4" id="KW-1185">Reference proteome</keyword>
<dbReference type="InterPro" id="IPR028344">
    <property type="entry name" value="ParE1/4"/>
</dbReference>
<evidence type="ECO:0000256" key="1">
    <source>
        <dbReference type="ARBA" id="ARBA00022649"/>
    </source>
</evidence>
<reference evidence="3 4" key="1">
    <citation type="submission" date="2018-09" db="EMBL/GenBank/DDBJ databases">
        <title>Draft genome sequence of Buttiauxella izardii CCUG 35510T.</title>
        <authorList>
            <person name="Salva-Serra F."/>
            <person name="Marathe N."/>
            <person name="Moore E."/>
            <person name="Stadler-Svensson L."/>
            <person name="Engstrom-Jakobsson H."/>
        </authorList>
    </citation>
    <scope>NUCLEOTIDE SEQUENCE [LARGE SCALE GENOMIC DNA]</scope>
    <source>
        <strain evidence="3 4">CCUG 35510</strain>
    </source>
</reference>
<accession>A0A3A5JKD9</accession>
<name>A0A3A5JKD9_9ENTR</name>
<comment type="similarity">
    <text evidence="2">Belongs to the RelE toxin family.</text>
</comment>
<dbReference type="Proteomes" id="UP000276295">
    <property type="component" value="Unassembled WGS sequence"/>
</dbReference>
<dbReference type="RefSeq" id="WP_120066405.1">
    <property type="nucleotide sequence ID" value="NZ_QZWH01000055.1"/>
</dbReference>
<dbReference type="EMBL" id="QZWH01000055">
    <property type="protein sequence ID" value="RJT18746.1"/>
    <property type="molecule type" value="Genomic_DNA"/>
</dbReference>
<evidence type="ECO:0000256" key="2">
    <source>
        <dbReference type="PIRNR" id="PIRNR029218"/>
    </source>
</evidence>
<comment type="caution">
    <text evidence="3">The sequence shown here is derived from an EMBL/GenBank/DDBJ whole genome shotgun (WGS) entry which is preliminary data.</text>
</comment>
<dbReference type="InterPro" id="IPR035093">
    <property type="entry name" value="RelE/ParE_toxin_dom_sf"/>
</dbReference>
<evidence type="ECO:0000313" key="4">
    <source>
        <dbReference type="Proteomes" id="UP000276295"/>
    </source>
</evidence>
<dbReference type="AlphaFoldDB" id="A0A3A5JKD9"/>
<sequence length="98" mass="11498">MKTIELTPKASEDLESIWIYSFKRYGEAKADSYIKRFSDIFNILITHDIGTPRPELGESMFSLPVEQHVVFFVPTQRCITVIRILNHAQDVNRHFTWL</sequence>
<gene>
    <name evidence="3" type="ORF">D6029_19825</name>
</gene>
<organism evidence="3 4">
    <name type="scientific">Buttiauxella izardii</name>
    <dbReference type="NCBI Taxonomy" id="82991"/>
    <lineage>
        <taxon>Bacteria</taxon>
        <taxon>Pseudomonadati</taxon>
        <taxon>Pseudomonadota</taxon>
        <taxon>Gammaproteobacteria</taxon>
        <taxon>Enterobacterales</taxon>
        <taxon>Enterobacteriaceae</taxon>
        <taxon>Buttiauxella</taxon>
    </lineage>
</organism>
<dbReference type="InterPro" id="IPR007712">
    <property type="entry name" value="RelE/ParE_toxin"/>
</dbReference>
<dbReference type="Pfam" id="PF05016">
    <property type="entry name" value="ParE_toxin"/>
    <property type="match status" value="1"/>
</dbReference>
<protein>
    <recommendedName>
        <fullName evidence="2">Toxin</fullName>
    </recommendedName>
</protein>
<dbReference type="PIRSF" id="PIRSF029218">
    <property type="entry name" value="ParE"/>
    <property type="match status" value="1"/>
</dbReference>
<dbReference type="OrthoDB" id="516834at2"/>
<keyword evidence="1" id="KW-1277">Toxin-antitoxin system</keyword>
<dbReference type="Gene3D" id="3.30.2310.20">
    <property type="entry name" value="RelE-like"/>
    <property type="match status" value="1"/>
</dbReference>